<gene>
    <name evidence="2" type="ORF">RIdsm_03929</name>
</gene>
<evidence type="ECO:0008006" key="4">
    <source>
        <dbReference type="Google" id="ProtNLM"/>
    </source>
</evidence>
<feature type="signal peptide" evidence="1">
    <location>
        <begin position="1"/>
        <end position="23"/>
    </location>
</feature>
<name>A0A5P3AH84_9RHOB</name>
<dbReference type="Gene3D" id="3.10.450.50">
    <property type="match status" value="1"/>
</dbReference>
<evidence type="ECO:0000313" key="3">
    <source>
        <dbReference type="Proteomes" id="UP000325785"/>
    </source>
</evidence>
<dbReference type="EMBL" id="CP031598">
    <property type="protein sequence ID" value="QEW28104.1"/>
    <property type="molecule type" value="Genomic_DNA"/>
</dbReference>
<feature type="chain" id="PRO_5024819942" description="SnoaL-like domain-containing protein" evidence="1">
    <location>
        <begin position="24"/>
        <end position="183"/>
    </location>
</feature>
<proteinExistence type="predicted"/>
<dbReference type="AlphaFoldDB" id="A0A5P3AH84"/>
<dbReference type="KEGG" id="rid:RIdsm_03929"/>
<keyword evidence="1" id="KW-0732">Signal</keyword>
<evidence type="ECO:0000256" key="1">
    <source>
        <dbReference type="SAM" id="SignalP"/>
    </source>
</evidence>
<dbReference type="Proteomes" id="UP000325785">
    <property type="component" value="Chromosome"/>
</dbReference>
<reference evidence="2 3" key="1">
    <citation type="submission" date="2018-08" db="EMBL/GenBank/DDBJ databases">
        <title>Genetic Globetrotter - A new plasmid hitch-hiking vast phylogenetic and geographic distances.</title>
        <authorList>
            <person name="Vollmers J."/>
            <person name="Petersen J."/>
        </authorList>
    </citation>
    <scope>NUCLEOTIDE SEQUENCE [LARGE SCALE GENOMIC DNA]</scope>
    <source>
        <strain evidence="2 3">DSM 26383</strain>
    </source>
</reference>
<organism evidence="2 3">
    <name type="scientific">Roseovarius indicus</name>
    <dbReference type="NCBI Taxonomy" id="540747"/>
    <lineage>
        <taxon>Bacteria</taxon>
        <taxon>Pseudomonadati</taxon>
        <taxon>Pseudomonadota</taxon>
        <taxon>Alphaproteobacteria</taxon>
        <taxon>Rhodobacterales</taxon>
        <taxon>Roseobacteraceae</taxon>
        <taxon>Roseovarius</taxon>
    </lineage>
</organism>
<protein>
    <recommendedName>
        <fullName evidence="4">SnoaL-like domain-containing protein</fullName>
    </recommendedName>
</protein>
<dbReference type="OrthoDB" id="7863114at2"/>
<evidence type="ECO:0000313" key="2">
    <source>
        <dbReference type="EMBL" id="QEW28104.1"/>
    </source>
</evidence>
<sequence precursor="true">MILRPALRLLAACLLLLAAPALARDLTPAEQAGLQARIDSFEAAFEQGDIDAVFTVIPPGILATTAETYEITEAQVLSAMKEALTEAMKSAAIEEYRIDLASATVGETAAGRVYVLIPTTAYIRLDGQDETRRSDTVTLAFQDDDAWYLVRIDDVQQVGILETTYPDFEGVDFSEGGTTQGTE</sequence>
<accession>A0A5P3AH84</accession>
<dbReference type="RefSeq" id="WP_057818038.1">
    <property type="nucleotide sequence ID" value="NZ_CP031598.1"/>
</dbReference>